<dbReference type="AlphaFoldDB" id="A0A2A4WYK5"/>
<dbReference type="Proteomes" id="UP000218775">
    <property type="component" value="Unassembled WGS sequence"/>
</dbReference>
<reference evidence="5" key="1">
    <citation type="submission" date="2017-08" db="EMBL/GenBank/DDBJ databases">
        <title>A dynamic microbial community with high functional redundancy inhabits the cold, oxic subseafloor aquifer.</title>
        <authorList>
            <person name="Tully B.J."/>
            <person name="Wheat C.G."/>
            <person name="Glazer B.T."/>
            <person name="Huber J.A."/>
        </authorList>
    </citation>
    <scope>NUCLEOTIDE SEQUENCE [LARGE SCALE GENOMIC DNA]</scope>
</reference>
<dbReference type="InterPro" id="IPR000086">
    <property type="entry name" value="NUDIX_hydrolase_dom"/>
</dbReference>
<evidence type="ECO:0000259" key="3">
    <source>
        <dbReference type="PROSITE" id="PS51462"/>
    </source>
</evidence>
<dbReference type="Pfam" id="PF00293">
    <property type="entry name" value="NUDIX"/>
    <property type="match status" value="1"/>
</dbReference>
<dbReference type="GO" id="GO:0016787">
    <property type="term" value="F:hydrolase activity"/>
    <property type="evidence" value="ECO:0007669"/>
    <property type="project" value="UniProtKB-KW"/>
</dbReference>
<dbReference type="Gene3D" id="3.90.79.10">
    <property type="entry name" value="Nucleoside Triphosphate Pyrophosphohydrolase"/>
    <property type="match status" value="1"/>
</dbReference>
<comment type="cofactor">
    <cofactor evidence="1">
        <name>Mg(2+)</name>
        <dbReference type="ChEBI" id="CHEBI:18420"/>
    </cofactor>
</comment>
<keyword evidence="2" id="KW-0378">Hydrolase</keyword>
<evidence type="ECO:0000313" key="5">
    <source>
        <dbReference type="Proteomes" id="UP000218775"/>
    </source>
</evidence>
<dbReference type="InterPro" id="IPR020476">
    <property type="entry name" value="Nudix_hydrolase"/>
</dbReference>
<organism evidence="4 5">
    <name type="scientific">Aerophobetes bacterium</name>
    <dbReference type="NCBI Taxonomy" id="2030807"/>
    <lineage>
        <taxon>Bacteria</taxon>
        <taxon>Candidatus Aerophobota</taxon>
    </lineage>
</organism>
<dbReference type="PANTHER" id="PTHR43046:SF14">
    <property type="entry name" value="MUTT_NUDIX FAMILY PROTEIN"/>
    <property type="match status" value="1"/>
</dbReference>
<sequence>MSSRDKIHVLSRAVIVDRGQILLCKTRSLKTNFYFLPGGHIENGESVRSSLIRELKEETGFECTIKRFLGCLEYSFVPGHSSICHNHEYNFIFEAESSALTSNETMVCEEDNIELMWKPLDQLSKLDFRAEPLQKLIPHWLAKKEDSDIFASEMVPQTVSDV</sequence>
<proteinExistence type="predicted"/>
<accession>A0A2A4WYK5</accession>
<gene>
    <name evidence="4" type="ORF">COB21_05540</name>
</gene>
<dbReference type="SUPFAM" id="SSF55811">
    <property type="entry name" value="Nudix"/>
    <property type="match status" value="1"/>
</dbReference>
<dbReference type="InterPro" id="IPR015797">
    <property type="entry name" value="NUDIX_hydrolase-like_dom_sf"/>
</dbReference>
<comment type="caution">
    <text evidence="4">The sequence shown here is derived from an EMBL/GenBank/DDBJ whole genome shotgun (WGS) entry which is preliminary data.</text>
</comment>
<evidence type="ECO:0000256" key="2">
    <source>
        <dbReference type="ARBA" id="ARBA00022801"/>
    </source>
</evidence>
<evidence type="ECO:0000313" key="4">
    <source>
        <dbReference type="EMBL" id="PCI75542.1"/>
    </source>
</evidence>
<protein>
    <submittedName>
        <fullName evidence="4">DNA mismatch repair protein MutT</fullName>
    </submittedName>
</protein>
<dbReference type="EMBL" id="NVUK01000045">
    <property type="protein sequence ID" value="PCI75542.1"/>
    <property type="molecule type" value="Genomic_DNA"/>
</dbReference>
<dbReference type="PROSITE" id="PS51462">
    <property type="entry name" value="NUDIX"/>
    <property type="match status" value="1"/>
</dbReference>
<feature type="domain" description="Nudix hydrolase" evidence="3">
    <location>
        <begin position="6"/>
        <end position="143"/>
    </location>
</feature>
<evidence type="ECO:0000256" key="1">
    <source>
        <dbReference type="ARBA" id="ARBA00001946"/>
    </source>
</evidence>
<dbReference type="PANTHER" id="PTHR43046">
    <property type="entry name" value="GDP-MANNOSE MANNOSYL HYDROLASE"/>
    <property type="match status" value="1"/>
</dbReference>
<name>A0A2A4WYK5_UNCAE</name>
<dbReference type="PRINTS" id="PR00502">
    <property type="entry name" value="NUDIXFAMILY"/>
</dbReference>